<evidence type="ECO:0000256" key="4">
    <source>
        <dbReference type="ARBA" id="ARBA00022989"/>
    </source>
</evidence>
<protein>
    <submittedName>
        <fullName evidence="13">Zgc:194202</fullName>
    </submittedName>
</protein>
<reference evidence="13" key="3">
    <citation type="submission" date="2025-09" db="UniProtKB">
        <authorList>
            <consortium name="Ensembl"/>
        </authorList>
    </citation>
    <scope>IDENTIFICATION</scope>
</reference>
<keyword evidence="7" id="KW-0675">Receptor</keyword>
<evidence type="ECO:0000256" key="1">
    <source>
        <dbReference type="ARBA" id="ARBA00004651"/>
    </source>
</evidence>
<sequence length="333" mass="37353">MELLNSTVLTPNITTSPEPPPAVSTDNLVPVVVLCVCFCLGLPGNISVIIFKPNWQHLSSLSQILMLNLAVSDMLCLLTLPLWIYYLLYSWIFGLVACKILGYLVYCCLYSSLLTVTTLSVQRYLQVVYVQKFLKQGGAKRLLVVLWLVAMLLSIHALVIREPIKGHHKTFCEPNYSSKAQMVAVLLSESLMGFISFSILVFAYICLHRKVNQAAFFSHPKTTRLVTSIIVTFFVLWMPHLIINVLGVAAISLNNAGLLKFCMDSWDIVGALIFVNSCLNPLLYAFASRNMCTACQNTEHNILSFMEKIQSEETTINEKIIEMLVLEFIQGDE</sequence>
<feature type="region of interest" description="Disordered" evidence="10">
    <location>
        <begin position="1"/>
        <end position="20"/>
    </location>
</feature>
<dbReference type="AlphaFoldDB" id="A0A665V8T5"/>
<dbReference type="InterPro" id="IPR000276">
    <property type="entry name" value="GPCR_Rhodpsn"/>
</dbReference>
<feature type="transmembrane region" description="Helical" evidence="11">
    <location>
        <begin position="180"/>
        <end position="207"/>
    </location>
</feature>
<name>A0A665V8T5_ECHNA</name>
<evidence type="ECO:0000313" key="13">
    <source>
        <dbReference type="Ensembl" id="ENSENLP00000027702.1"/>
    </source>
</evidence>
<feature type="domain" description="G-protein coupled receptors family 1 profile" evidence="12">
    <location>
        <begin position="44"/>
        <end position="284"/>
    </location>
</feature>
<dbReference type="InParanoid" id="A0A665V8T5"/>
<dbReference type="PANTHER" id="PTHR10489:SF946">
    <property type="entry name" value="LEUKOTRIENE B4 RECEPTOR 1-LIKE"/>
    <property type="match status" value="1"/>
</dbReference>
<dbReference type="GO" id="GO:0006955">
    <property type="term" value="P:immune response"/>
    <property type="evidence" value="ECO:0007669"/>
    <property type="project" value="TreeGrafter"/>
</dbReference>
<proteinExistence type="predicted"/>
<dbReference type="Gene3D" id="1.20.1070.10">
    <property type="entry name" value="Rhodopsin 7-helix transmembrane proteins"/>
    <property type="match status" value="1"/>
</dbReference>
<dbReference type="Pfam" id="PF00001">
    <property type="entry name" value="7tm_1"/>
    <property type="match status" value="1"/>
</dbReference>
<dbReference type="Ensembl" id="ENSENLT00000028539.1">
    <property type="protein sequence ID" value="ENSENLP00000027702.1"/>
    <property type="gene ID" value="ENSENLG00000012414.1"/>
</dbReference>
<evidence type="ECO:0000256" key="9">
    <source>
        <dbReference type="ARBA" id="ARBA00023224"/>
    </source>
</evidence>
<feature type="transmembrane region" description="Helical" evidence="11">
    <location>
        <begin position="63"/>
        <end position="88"/>
    </location>
</feature>
<organism evidence="13 14">
    <name type="scientific">Echeneis naucrates</name>
    <name type="common">Live sharksucker</name>
    <dbReference type="NCBI Taxonomy" id="173247"/>
    <lineage>
        <taxon>Eukaryota</taxon>
        <taxon>Metazoa</taxon>
        <taxon>Chordata</taxon>
        <taxon>Craniata</taxon>
        <taxon>Vertebrata</taxon>
        <taxon>Euteleostomi</taxon>
        <taxon>Actinopterygii</taxon>
        <taxon>Neopterygii</taxon>
        <taxon>Teleostei</taxon>
        <taxon>Neoteleostei</taxon>
        <taxon>Acanthomorphata</taxon>
        <taxon>Carangaria</taxon>
        <taxon>Carangiformes</taxon>
        <taxon>Echeneidae</taxon>
        <taxon>Echeneis</taxon>
    </lineage>
</organism>
<dbReference type="InterPro" id="IPR017452">
    <property type="entry name" value="GPCR_Rhodpsn_7TM"/>
</dbReference>
<keyword evidence="2" id="KW-1003">Cell membrane</keyword>
<keyword evidence="6 11" id="KW-0472">Membrane</keyword>
<dbReference type="PANTHER" id="PTHR10489">
    <property type="entry name" value="CELL ADHESION MOLECULE"/>
    <property type="match status" value="1"/>
</dbReference>
<dbReference type="PROSITE" id="PS50262">
    <property type="entry name" value="G_PROTEIN_RECEP_F1_2"/>
    <property type="match status" value="1"/>
</dbReference>
<dbReference type="Proteomes" id="UP000472264">
    <property type="component" value="Chromosome 24"/>
</dbReference>
<evidence type="ECO:0000256" key="11">
    <source>
        <dbReference type="SAM" id="Phobius"/>
    </source>
</evidence>
<evidence type="ECO:0000256" key="6">
    <source>
        <dbReference type="ARBA" id="ARBA00023136"/>
    </source>
</evidence>
<evidence type="ECO:0000256" key="2">
    <source>
        <dbReference type="ARBA" id="ARBA00022475"/>
    </source>
</evidence>
<keyword evidence="5" id="KW-0297">G-protein coupled receptor</keyword>
<evidence type="ECO:0000313" key="14">
    <source>
        <dbReference type="Proteomes" id="UP000472264"/>
    </source>
</evidence>
<keyword evidence="8" id="KW-0325">Glycoprotein</keyword>
<dbReference type="SUPFAM" id="SSF81321">
    <property type="entry name" value="Family A G protein-coupled receptor-like"/>
    <property type="match status" value="1"/>
</dbReference>
<evidence type="ECO:0000256" key="3">
    <source>
        <dbReference type="ARBA" id="ARBA00022692"/>
    </source>
</evidence>
<evidence type="ECO:0000256" key="10">
    <source>
        <dbReference type="SAM" id="MobiDB-lite"/>
    </source>
</evidence>
<keyword evidence="14" id="KW-1185">Reference proteome</keyword>
<keyword evidence="9" id="KW-0807">Transducer</keyword>
<evidence type="ECO:0000256" key="5">
    <source>
        <dbReference type="ARBA" id="ARBA00023040"/>
    </source>
</evidence>
<dbReference type="GO" id="GO:0060326">
    <property type="term" value="P:cell chemotaxis"/>
    <property type="evidence" value="ECO:0007669"/>
    <property type="project" value="TreeGrafter"/>
</dbReference>
<feature type="compositionally biased region" description="Polar residues" evidence="10">
    <location>
        <begin position="1"/>
        <end position="16"/>
    </location>
</feature>
<feature type="transmembrane region" description="Helical" evidence="11">
    <location>
        <begin position="28"/>
        <end position="51"/>
    </location>
</feature>
<dbReference type="GO" id="GO:0019957">
    <property type="term" value="F:C-C chemokine binding"/>
    <property type="evidence" value="ECO:0007669"/>
    <property type="project" value="TreeGrafter"/>
</dbReference>
<dbReference type="InterPro" id="IPR050119">
    <property type="entry name" value="CCR1-9-like"/>
</dbReference>
<accession>A0A665V8T5</accession>
<dbReference type="GO" id="GO:0004974">
    <property type="term" value="F:leukotriene receptor activity"/>
    <property type="evidence" value="ECO:0007669"/>
    <property type="project" value="UniProtKB-ARBA"/>
</dbReference>
<reference evidence="13" key="1">
    <citation type="submission" date="2021-04" db="EMBL/GenBank/DDBJ databases">
        <authorList>
            <consortium name="Wellcome Sanger Institute Data Sharing"/>
        </authorList>
    </citation>
    <scope>NUCLEOTIDE SEQUENCE [LARGE SCALE GENOMIC DNA]</scope>
</reference>
<dbReference type="OMA" id="VEQQHWT"/>
<feature type="transmembrane region" description="Helical" evidence="11">
    <location>
        <begin position="265"/>
        <end position="287"/>
    </location>
</feature>
<feature type="transmembrane region" description="Helical" evidence="11">
    <location>
        <begin position="228"/>
        <end position="253"/>
    </location>
</feature>
<comment type="subcellular location">
    <subcellularLocation>
        <location evidence="1">Cell membrane</location>
        <topology evidence="1">Multi-pass membrane protein</topology>
    </subcellularLocation>
</comment>
<keyword evidence="3 11" id="KW-0812">Transmembrane</keyword>
<keyword evidence="4 11" id="KW-1133">Transmembrane helix</keyword>
<dbReference type="GO" id="GO:0016493">
    <property type="term" value="F:C-C chemokine receptor activity"/>
    <property type="evidence" value="ECO:0007669"/>
    <property type="project" value="TreeGrafter"/>
</dbReference>
<dbReference type="PRINTS" id="PR00237">
    <property type="entry name" value="GPCRRHODOPSN"/>
</dbReference>
<dbReference type="GO" id="GO:0007204">
    <property type="term" value="P:positive regulation of cytosolic calcium ion concentration"/>
    <property type="evidence" value="ECO:0007669"/>
    <property type="project" value="TreeGrafter"/>
</dbReference>
<evidence type="ECO:0000259" key="12">
    <source>
        <dbReference type="PROSITE" id="PS50262"/>
    </source>
</evidence>
<feature type="transmembrane region" description="Helical" evidence="11">
    <location>
        <begin position="142"/>
        <end position="160"/>
    </location>
</feature>
<evidence type="ECO:0000256" key="7">
    <source>
        <dbReference type="ARBA" id="ARBA00023170"/>
    </source>
</evidence>
<feature type="transmembrane region" description="Helical" evidence="11">
    <location>
        <begin position="100"/>
        <end position="121"/>
    </location>
</feature>
<dbReference type="GO" id="GO:0019722">
    <property type="term" value="P:calcium-mediated signaling"/>
    <property type="evidence" value="ECO:0007669"/>
    <property type="project" value="TreeGrafter"/>
</dbReference>
<dbReference type="GO" id="GO:0009897">
    <property type="term" value="C:external side of plasma membrane"/>
    <property type="evidence" value="ECO:0007669"/>
    <property type="project" value="TreeGrafter"/>
</dbReference>
<evidence type="ECO:0000256" key="8">
    <source>
        <dbReference type="ARBA" id="ARBA00023180"/>
    </source>
</evidence>
<reference evidence="13" key="2">
    <citation type="submission" date="2025-08" db="UniProtKB">
        <authorList>
            <consortium name="Ensembl"/>
        </authorList>
    </citation>
    <scope>IDENTIFICATION</scope>
</reference>
<dbReference type="FunFam" id="1.20.1070.10:FF:000109">
    <property type="entry name" value="Leukotriene B4 receptor"/>
    <property type="match status" value="1"/>
</dbReference>